<name>B4S714_PROA2</name>
<dbReference type="Proteomes" id="UP000002725">
    <property type="component" value="Chromosome"/>
</dbReference>
<organism evidence="1 2">
    <name type="scientific">Prosthecochloris aestuarii (strain DSM 271 / SK 413)</name>
    <dbReference type="NCBI Taxonomy" id="290512"/>
    <lineage>
        <taxon>Bacteria</taxon>
        <taxon>Pseudomonadati</taxon>
        <taxon>Chlorobiota</taxon>
        <taxon>Chlorobiia</taxon>
        <taxon>Chlorobiales</taxon>
        <taxon>Chlorobiaceae</taxon>
        <taxon>Prosthecochloris</taxon>
    </lineage>
</organism>
<reference evidence="1" key="1">
    <citation type="submission" date="2008-06" db="EMBL/GenBank/DDBJ databases">
        <title>Complete sequence of chromosome of Prosthecochloris aestuarii DSM 271.</title>
        <authorList>
            <consortium name="US DOE Joint Genome Institute"/>
            <person name="Lucas S."/>
            <person name="Copeland A."/>
            <person name="Lapidus A."/>
            <person name="Glavina del Rio T."/>
            <person name="Dalin E."/>
            <person name="Tice H."/>
            <person name="Bruce D."/>
            <person name="Goodwin L."/>
            <person name="Pitluck S."/>
            <person name="Schmutz J."/>
            <person name="Larimer F."/>
            <person name="Land M."/>
            <person name="Hauser L."/>
            <person name="Kyrpides N."/>
            <person name="Anderson I."/>
            <person name="Liu Z."/>
            <person name="Li T."/>
            <person name="Zhao F."/>
            <person name="Overmann J."/>
            <person name="Bryant D.A."/>
            <person name="Richardson P."/>
        </authorList>
    </citation>
    <scope>NUCLEOTIDE SEQUENCE [LARGE SCALE GENOMIC DNA]</scope>
    <source>
        <strain evidence="1">DSM 271</strain>
    </source>
</reference>
<sequence length="50" mass="5407">MFFCENMAQHSVVVLLARSHCLIIQFSAATSVLILEQVHASGDDESLSAS</sequence>
<dbReference type="KEGG" id="paa:Paes_0805"/>
<protein>
    <submittedName>
        <fullName evidence="1">Uncharacterized protein</fullName>
    </submittedName>
</protein>
<accession>B4S714</accession>
<dbReference type="AlphaFoldDB" id="B4S714"/>
<evidence type="ECO:0000313" key="2">
    <source>
        <dbReference type="Proteomes" id="UP000002725"/>
    </source>
</evidence>
<dbReference type="STRING" id="290512.Paes_0805"/>
<gene>
    <name evidence="1" type="ordered locus">Paes_0805</name>
</gene>
<dbReference type="HOGENOM" id="CLU_3121373_0_0_10"/>
<keyword evidence="2" id="KW-1185">Reference proteome</keyword>
<evidence type="ECO:0000313" key="1">
    <source>
        <dbReference type="EMBL" id="ACF45851.1"/>
    </source>
</evidence>
<proteinExistence type="predicted"/>
<dbReference type="EMBL" id="CP001108">
    <property type="protein sequence ID" value="ACF45851.1"/>
    <property type="molecule type" value="Genomic_DNA"/>
</dbReference>